<proteinExistence type="predicted"/>
<gene>
    <name evidence="1" type="ORF">ZHAS_00002658</name>
</gene>
<dbReference type="VEuPathDB" id="VectorBase:ASIC002658"/>
<evidence type="ECO:0000313" key="3">
    <source>
        <dbReference type="Proteomes" id="UP000030765"/>
    </source>
</evidence>
<name>A0A084VCR1_ANOSI</name>
<protein>
    <submittedName>
        <fullName evidence="1 2">ArsR family transcriptional regulator</fullName>
    </submittedName>
</protein>
<dbReference type="EMBL" id="KE524620">
    <property type="protein sequence ID" value="KFB35755.1"/>
    <property type="molecule type" value="Genomic_DNA"/>
</dbReference>
<keyword evidence="3" id="KW-1185">Reference proteome</keyword>
<reference evidence="1 3" key="1">
    <citation type="journal article" date="2014" name="BMC Genomics">
        <title>Genome sequence of Anopheles sinensis provides insight into genetics basis of mosquito competence for malaria parasites.</title>
        <authorList>
            <person name="Zhou D."/>
            <person name="Zhang D."/>
            <person name="Ding G."/>
            <person name="Shi L."/>
            <person name="Hou Q."/>
            <person name="Ye Y."/>
            <person name="Xu Y."/>
            <person name="Zhou H."/>
            <person name="Xiong C."/>
            <person name="Li S."/>
            <person name="Yu J."/>
            <person name="Hong S."/>
            <person name="Yu X."/>
            <person name="Zou P."/>
            <person name="Chen C."/>
            <person name="Chang X."/>
            <person name="Wang W."/>
            <person name="Lv Y."/>
            <person name="Sun Y."/>
            <person name="Ma L."/>
            <person name="Shen B."/>
            <person name="Zhu C."/>
        </authorList>
    </citation>
    <scope>NUCLEOTIDE SEQUENCE [LARGE SCALE GENOMIC DNA]</scope>
</reference>
<sequence length="153" mass="17347">MATGHAHETRRRQYTFHSRSGFRCDINPVLLDLAKGPFLVRHTRTQLRSGVFSLPFPNSSTLRNFCLHGPGTSFSFRSRRDRSSKNRLFDPALNRLGRAWDEYSGSHVQKAIFASPKEKSSGCCSQHTKVPNRCLACRRSPTAANTLVRAKLW</sequence>
<organism evidence="1">
    <name type="scientific">Anopheles sinensis</name>
    <name type="common">Mosquito</name>
    <dbReference type="NCBI Taxonomy" id="74873"/>
    <lineage>
        <taxon>Eukaryota</taxon>
        <taxon>Metazoa</taxon>
        <taxon>Ecdysozoa</taxon>
        <taxon>Arthropoda</taxon>
        <taxon>Hexapoda</taxon>
        <taxon>Insecta</taxon>
        <taxon>Pterygota</taxon>
        <taxon>Neoptera</taxon>
        <taxon>Endopterygota</taxon>
        <taxon>Diptera</taxon>
        <taxon>Nematocera</taxon>
        <taxon>Culicoidea</taxon>
        <taxon>Culicidae</taxon>
        <taxon>Anophelinae</taxon>
        <taxon>Anopheles</taxon>
    </lineage>
</organism>
<accession>A0A084VCR1</accession>
<evidence type="ECO:0000313" key="2">
    <source>
        <dbReference type="EnsemblMetazoa" id="ASIC002658-PA"/>
    </source>
</evidence>
<reference evidence="2" key="2">
    <citation type="submission" date="2020-05" db="UniProtKB">
        <authorList>
            <consortium name="EnsemblMetazoa"/>
        </authorList>
    </citation>
    <scope>IDENTIFICATION</scope>
</reference>
<evidence type="ECO:0000313" key="1">
    <source>
        <dbReference type="EMBL" id="KFB35755.1"/>
    </source>
</evidence>
<dbReference type="EnsemblMetazoa" id="ASIC002658-RA">
    <property type="protein sequence ID" value="ASIC002658-PA"/>
    <property type="gene ID" value="ASIC002658"/>
</dbReference>
<dbReference type="EMBL" id="ATLV01010841">
    <property type="status" value="NOT_ANNOTATED_CDS"/>
    <property type="molecule type" value="Genomic_DNA"/>
</dbReference>
<dbReference type="Proteomes" id="UP000030765">
    <property type="component" value="Unassembled WGS sequence"/>
</dbReference>
<dbReference type="AlphaFoldDB" id="A0A084VCR1"/>